<feature type="region of interest" description="Disordered" evidence="1">
    <location>
        <begin position="1"/>
        <end position="31"/>
    </location>
</feature>
<name>A0A645BYS9_9ZZZZ</name>
<dbReference type="AlphaFoldDB" id="A0A645BYS9"/>
<evidence type="ECO:0000313" key="2">
    <source>
        <dbReference type="EMBL" id="MPM70317.1"/>
    </source>
</evidence>
<gene>
    <name evidence="2" type="ORF">SDC9_117272</name>
</gene>
<proteinExistence type="predicted"/>
<accession>A0A645BYS9</accession>
<feature type="compositionally biased region" description="Basic and acidic residues" evidence="1">
    <location>
        <begin position="1"/>
        <end position="12"/>
    </location>
</feature>
<evidence type="ECO:0000256" key="1">
    <source>
        <dbReference type="SAM" id="MobiDB-lite"/>
    </source>
</evidence>
<reference evidence="2" key="1">
    <citation type="submission" date="2019-08" db="EMBL/GenBank/DDBJ databases">
        <authorList>
            <person name="Kucharzyk K."/>
            <person name="Murdoch R.W."/>
            <person name="Higgins S."/>
            <person name="Loffler F."/>
        </authorList>
    </citation>
    <scope>NUCLEOTIDE SEQUENCE</scope>
</reference>
<organism evidence="2">
    <name type="scientific">bioreactor metagenome</name>
    <dbReference type="NCBI Taxonomy" id="1076179"/>
    <lineage>
        <taxon>unclassified sequences</taxon>
        <taxon>metagenomes</taxon>
        <taxon>ecological metagenomes</taxon>
    </lineage>
</organism>
<protein>
    <submittedName>
        <fullName evidence="2">Uncharacterized protein</fullName>
    </submittedName>
</protein>
<dbReference type="EMBL" id="VSSQ01023405">
    <property type="protein sequence ID" value="MPM70317.1"/>
    <property type="molecule type" value="Genomic_DNA"/>
</dbReference>
<sequence>MPAKKKAVEPLDLHVAPPTKKTPVRRAKTRAETPRGMLREVLEELLQQPVQGEAADALGQMLGRAPGETTALEAMAMAQIAKAIGGDGPAFAAMRDTVGEKPTDKAKSLQVGATLESYLEQLQGEEF</sequence>
<comment type="caution">
    <text evidence="2">The sequence shown here is derived from an EMBL/GenBank/DDBJ whole genome shotgun (WGS) entry which is preliminary data.</text>
</comment>